<comment type="caution">
    <text evidence="1">The sequence shown here is derived from an EMBL/GenBank/DDBJ whole genome shotgun (WGS) entry which is preliminary data.</text>
</comment>
<reference evidence="1 2" key="1">
    <citation type="journal article" date="2017" name="Curr. Biol.">
        <title>Genome architecture and evolution of a unichromosomal asexual nematode.</title>
        <authorList>
            <person name="Fradin H."/>
            <person name="Zegar C."/>
            <person name="Gutwein M."/>
            <person name="Lucas J."/>
            <person name="Kovtun M."/>
            <person name="Corcoran D."/>
            <person name="Baugh L.R."/>
            <person name="Kiontke K."/>
            <person name="Gunsalus K."/>
            <person name="Fitch D.H."/>
            <person name="Piano F."/>
        </authorList>
    </citation>
    <scope>NUCLEOTIDE SEQUENCE [LARGE SCALE GENOMIC DNA]</scope>
    <source>
        <strain evidence="1">PF1309</strain>
    </source>
</reference>
<dbReference type="AlphaFoldDB" id="A0A2A2JY35"/>
<protein>
    <submittedName>
        <fullName evidence="1">Uncharacterized protein</fullName>
    </submittedName>
</protein>
<keyword evidence="2" id="KW-1185">Reference proteome</keyword>
<accession>A0A2A2JY35</accession>
<gene>
    <name evidence="1" type="ORF">WR25_23082</name>
</gene>
<name>A0A2A2JY35_9BILA</name>
<evidence type="ECO:0000313" key="1">
    <source>
        <dbReference type="EMBL" id="PAV66637.1"/>
    </source>
</evidence>
<evidence type="ECO:0000313" key="2">
    <source>
        <dbReference type="Proteomes" id="UP000218231"/>
    </source>
</evidence>
<organism evidence="1 2">
    <name type="scientific">Diploscapter pachys</name>
    <dbReference type="NCBI Taxonomy" id="2018661"/>
    <lineage>
        <taxon>Eukaryota</taxon>
        <taxon>Metazoa</taxon>
        <taxon>Ecdysozoa</taxon>
        <taxon>Nematoda</taxon>
        <taxon>Chromadorea</taxon>
        <taxon>Rhabditida</taxon>
        <taxon>Rhabditina</taxon>
        <taxon>Rhabditomorpha</taxon>
        <taxon>Rhabditoidea</taxon>
        <taxon>Rhabditidae</taxon>
        <taxon>Diploscapter</taxon>
    </lineage>
</organism>
<sequence>MLLDDIGGGLAPRRHREADRAVFRLDFDHQSAQHIDAEALPRLAIFGIAAHRRGDVIVDPVARALIVIIGPRPARDKGADMLDLRQRHGKPLCPVYFLTLWDRILASETPGVNRLFG</sequence>
<proteinExistence type="predicted"/>
<dbReference type="Proteomes" id="UP000218231">
    <property type="component" value="Unassembled WGS sequence"/>
</dbReference>
<dbReference type="EMBL" id="LIAE01010066">
    <property type="protein sequence ID" value="PAV66637.1"/>
    <property type="molecule type" value="Genomic_DNA"/>
</dbReference>